<name>A0A0A5G0Y0_9BACI</name>
<accession>A0A0A5G0Y0</accession>
<dbReference type="Pfam" id="PF22871">
    <property type="entry name" value="AimR"/>
    <property type="match status" value="1"/>
</dbReference>
<dbReference type="eggNOG" id="ENOG502Z9E0">
    <property type="taxonomic scope" value="Bacteria"/>
</dbReference>
<dbReference type="NCBIfam" id="NF038310">
    <property type="entry name" value="lysogeny_AimR"/>
    <property type="match status" value="1"/>
</dbReference>
<dbReference type="AlphaFoldDB" id="A0A0A5G0Y0"/>
<dbReference type="OrthoDB" id="2692106at2"/>
<dbReference type="RefSeq" id="WP_027447915.1">
    <property type="nucleotide sequence ID" value="NZ_AVPF01000049.1"/>
</dbReference>
<evidence type="ECO:0000313" key="1">
    <source>
        <dbReference type="EMBL" id="KGX84768.1"/>
    </source>
</evidence>
<gene>
    <name evidence="1" type="ORF">N783_16150</name>
</gene>
<dbReference type="InterPro" id="IPR047705">
    <property type="entry name" value="AimR-like"/>
</dbReference>
<evidence type="ECO:0000313" key="2">
    <source>
        <dbReference type="Proteomes" id="UP000030403"/>
    </source>
</evidence>
<keyword evidence="2" id="KW-1185">Reference proteome</keyword>
<dbReference type="STRING" id="1385511.GCA_000425225_00432"/>
<organism evidence="1 2">
    <name type="scientific">Pontibacillus marinus BH030004 = DSM 16465</name>
    <dbReference type="NCBI Taxonomy" id="1385511"/>
    <lineage>
        <taxon>Bacteria</taxon>
        <taxon>Bacillati</taxon>
        <taxon>Bacillota</taxon>
        <taxon>Bacilli</taxon>
        <taxon>Bacillales</taxon>
        <taxon>Bacillaceae</taxon>
        <taxon>Pontibacillus</taxon>
    </lineage>
</organism>
<dbReference type="EMBL" id="AVPF01000049">
    <property type="protein sequence ID" value="KGX84768.1"/>
    <property type="molecule type" value="Genomic_DNA"/>
</dbReference>
<comment type="caution">
    <text evidence="1">The sequence shown here is derived from an EMBL/GenBank/DDBJ whole genome shotgun (WGS) entry which is preliminary data.</text>
</comment>
<protein>
    <submittedName>
        <fullName evidence="1">Uncharacterized protein</fullName>
    </submittedName>
</protein>
<reference evidence="1 2" key="1">
    <citation type="submission" date="2013-08" db="EMBL/GenBank/DDBJ databases">
        <authorList>
            <person name="Huang J."/>
            <person name="Wang G."/>
        </authorList>
    </citation>
    <scope>NUCLEOTIDE SEQUENCE [LARGE SCALE GENOMIC DNA]</scope>
    <source>
        <strain evidence="1 2">BH030004</strain>
    </source>
</reference>
<dbReference type="Proteomes" id="UP000030403">
    <property type="component" value="Unassembled WGS sequence"/>
</dbReference>
<sequence length="360" mass="42503">MEDNKQIHNQKAIFAPFRSDGNETSLYIVYKALMARYDSDEALVLLKEFCLTSISAENQRRGLELLYMSSFFNEVEKMIQINRESENKENHQWAQMYEMIIERRLSGERTDPFKILATLDKIEPFSKDVELLKLFMTLYSYLDLRQYGKVGSYLDTLYELNNKIADPLMAMYFQERLEEFLMFYHFMRNELILSRKYGYRLLNKMNNTFKHSVVHKSLALSYALESYEQAIYHANEALQIAEKYDYTMIIETVKRDNIPFIAAVNGRYEGVTTSDPVEQAHLNIARGNIDEAVAYLESIDQPSPFQEYYLGKALNDIDRLLSSYHRFTRAGYYFAAQFPIKEIKRLRKIDRDQLDEDRLA</sequence>
<proteinExistence type="predicted"/>